<protein>
    <submittedName>
        <fullName evidence="2">Neuraminidase</fullName>
    </submittedName>
</protein>
<feature type="transmembrane region" description="Helical" evidence="1">
    <location>
        <begin position="7"/>
        <end position="31"/>
    </location>
</feature>
<name>Q83971_I76A2</name>
<keyword evidence="1" id="KW-0812">Transmembrane</keyword>
<keyword evidence="1" id="KW-0472">Membrane</keyword>
<organismHost>
    <name type="scientific">Aves</name>
    <name type="common">birds</name>
    <dbReference type="NCBI Taxonomy" id="8782"/>
</organismHost>
<keyword evidence="1" id="KW-1133">Transmembrane helix</keyword>
<evidence type="ECO:0000313" key="2">
    <source>
        <dbReference type="EMBL" id="AAA43383.1"/>
    </source>
</evidence>
<dbReference type="EMBL" id="K01018">
    <property type="protein sequence ID" value="AAA43383.1"/>
    <property type="molecule type" value="Genomic_RNA"/>
</dbReference>
<feature type="non-terminal residue" evidence="2">
    <location>
        <position position="50"/>
    </location>
</feature>
<reference evidence="2" key="1">
    <citation type="journal article" date="1982" name="Virology">
        <title>Sequence variation at the 3' end of the neuraminidase gene from 39 influenza type A viruses.</title>
        <authorList>
            <person name="Blok J."/>
            <person name="Air G.M."/>
        </authorList>
    </citation>
    <scope>NUCLEOTIDE SEQUENCE [LARGE SCALE GENOMIC DNA]</scope>
    <source>
        <strain evidence="2">A/duck/Alberta/60/1976</strain>
    </source>
</reference>
<organismHost>
    <name type="scientific">Sus scrofa</name>
    <name type="common">Pig</name>
    <dbReference type="NCBI Taxonomy" id="9823"/>
</organismHost>
<accession>Q83971</accession>
<organism evidence="2">
    <name type="scientific">Influenza A virus (strain A/Duck/Alberta/60/1976 H12N5)</name>
    <dbReference type="NCBI Taxonomy" id="385582"/>
    <lineage>
        <taxon>Viruses</taxon>
        <taxon>Riboviria</taxon>
        <taxon>Orthornavirae</taxon>
        <taxon>Negarnaviricota</taxon>
        <taxon>Polyploviricotina</taxon>
        <taxon>Insthoviricetes</taxon>
        <taxon>Articulavirales</taxon>
        <taxon>Orthomyxoviridae</taxon>
        <taxon>Alphainfluenzavirus</taxon>
        <taxon>Alphainfluenzavirus influenzae</taxon>
        <taxon>Influenza A virus</taxon>
    </lineage>
</organism>
<sequence>MNPNQKIITIGSASLEIVIFNILIHIASIAIGTISVTKESSVHICNTTEV</sequence>
<evidence type="ECO:0000256" key="1">
    <source>
        <dbReference type="SAM" id="Phobius"/>
    </source>
</evidence>
<proteinExistence type="predicted"/>